<dbReference type="EMBL" id="BK032541">
    <property type="protein sequence ID" value="DAF46609.1"/>
    <property type="molecule type" value="Genomic_DNA"/>
</dbReference>
<sequence length="77" mass="9084">MSTMSNLKLYEKQKHTIYEIQKAIGVSKDTLYRYARGKRNVENMPTKMVIDIAYFEKIEVNTLFRAMKDYLKGGKNE</sequence>
<name>A0A8S5S6P0_9CAUD</name>
<dbReference type="InterPro" id="IPR010982">
    <property type="entry name" value="Lambda_DNA-bd_dom_sf"/>
</dbReference>
<dbReference type="SUPFAM" id="SSF47413">
    <property type="entry name" value="lambda repressor-like DNA-binding domains"/>
    <property type="match status" value="1"/>
</dbReference>
<proteinExistence type="predicted"/>
<dbReference type="GO" id="GO:0003677">
    <property type="term" value="F:DNA binding"/>
    <property type="evidence" value="ECO:0007669"/>
    <property type="project" value="InterPro"/>
</dbReference>
<evidence type="ECO:0000313" key="1">
    <source>
        <dbReference type="EMBL" id="DAF46609.1"/>
    </source>
</evidence>
<reference evidence="1" key="1">
    <citation type="journal article" date="2021" name="Proc. Natl. Acad. Sci. U.S.A.">
        <title>A Catalog of Tens of Thousands of Viruses from Human Metagenomes Reveals Hidden Associations with Chronic Diseases.</title>
        <authorList>
            <person name="Tisza M.J."/>
            <person name="Buck C.B."/>
        </authorList>
    </citation>
    <scope>NUCLEOTIDE SEQUENCE</scope>
    <source>
        <strain evidence="1">CtqwY3</strain>
    </source>
</reference>
<accession>A0A8S5S6P0</accession>
<protein>
    <submittedName>
        <fullName evidence="1">SOS-response transcriptional repressor</fullName>
    </submittedName>
</protein>
<organism evidence="1">
    <name type="scientific">Siphoviridae sp. ctqwY3</name>
    <dbReference type="NCBI Taxonomy" id="2827951"/>
    <lineage>
        <taxon>Viruses</taxon>
        <taxon>Duplodnaviria</taxon>
        <taxon>Heunggongvirae</taxon>
        <taxon>Uroviricota</taxon>
        <taxon>Caudoviricetes</taxon>
    </lineage>
</organism>